<dbReference type="Pfam" id="PF00028">
    <property type="entry name" value="Cadherin"/>
    <property type="match status" value="1"/>
</dbReference>
<evidence type="ECO:0000256" key="5">
    <source>
        <dbReference type="ARBA" id="ARBA00023180"/>
    </source>
</evidence>
<evidence type="ECO:0000313" key="8">
    <source>
        <dbReference type="EMBL" id="NWS27061.1"/>
    </source>
</evidence>
<reference evidence="8 9" key="1">
    <citation type="submission" date="2019-09" db="EMBL/GenBank/DDBJ databases">
        <title>Bird 10,000 Genomes (B10K) Project - Family phase.</title>
        <authorList>
            <person name="Zhang G."/>
        </authorList>
    </citation>
    <scope>NUCLEOTIDE SEQUENCE [LARGE SCALE GENOMIC DNA]</scope>
    <source>
        <strain evidence="8">B10K-DU-001-66</strain>
        <tissue evidence="8">Muscle</tissue>
    </source>
</reference>
<gene>
    <name evidence="8" type="primary">Pcdhga11_1</name>
    <name evidence="8" type="ORF">POLCAE_R15137</name>
</gene>
<evidence type="ECO:0000256" key="6">
    <source>
        <dbReference type="PROSITE-ProRule" id="PRU00043"/>
    </source>
</evidence>
<evidence type="ECO:0000313" key="9">
    <source>
        <dbReference type="Proteomes" id="UP000573697"/>
    </source>
</evidence>
<dbReference type="SUPFAM" id="SSF49313">
    <property type="entry name" value="Cadherin-like"/>
    <property type="match status" value="1"/>
</dbReference>
<evidence type="ECO:0000256" key="3">
    <source>
        <dbReference type="ARBA" id="ARBA00022989"/>
    </source>
</evidence>
<feature type="non-terminal residue" evidence="8">
    <location>
        <position position="71"/>
    </location>
</feature>
<keyword evidence="9" id="KW-1185">Reference proteome</keyword>
<dbReference type="CDD" id="cd11304">
    <property type="entry name" value="Cadherin_repeat"/>
    <property type="match status" value="1"/>
</dbReference>
<dbReference type="PROSITE" id="PS50268">
    <property type="entry name" value="CADHERIN_2"/>
    <property type="match status" value="1"/>
</dbReference>
<feature type="non-terminal residue" evidence="8">
    <location>
        <position position="1"/>
    </location>
</feature>
<evidence type="ECO:0000259" key="7">
    <source>
        <dbReference type="PROSITE" id="PS50268"/>
    </source>
</evidence>
<name>A0A7K5E321_POLCE</name>
<dbReference type="InterPro" id="IPR015919">
    <property type="entry name" value="Cadherin-like_sf"/>
</dbReference>
<sequence length="71" mass="7709">VTATDADEGLNGQVKYTLKKITEKAAKIFQLDSDTGAIILGRSLDFEEGDSYEVEIQAHDGVGLFDTTKVM</sequence>
<comment type="caution">
    <text evidence="8">The sequence shown here is derived from an EMBL/GenBank/DDBJ whole genome shotgun (WGS) entry which is preliminary data.</text>
</comment>
<dbReference type="InterPro" id="IPR002126">
    <property type="entry name" value="Cadherin-like_dom"/>
</dbReference>
<evidence type="ECO:0000256" key="4">
    <source>
        <dbReference type="ARBA" id="ARBA00023136"/>
    </source>
</evidence>
<keyword evidence="6" id="KW-0106">Calcium</keyword>
<organism evidence="8 9">
    <name type="scientific">Polioptila caerulea</name>
    <name type="common">Blue-grey gnatcatcher</name>
    <dbReference type="NCBI Taxonomy" id="66707"/>
    <lineage>
        <taxon>Eukaryota</taxon>
        <taxon>Metazoa</taxon>
        <taxon>Chordata</taxon>
        <taxon>Craniata</taxon>
        <taxon>Vertebrata</taxon>
        <taxon>Euteleostomi</taxon>
        <taxon>Archelosauria</taxon>
        <taxon>Archosauria</taxon>
        <taxon>Dinosauria</taxon>
        <taxon>Saurischia</taxon>
        <taxon>Theropoda</taxon>
        <taxon>Coelurosauria</taxon>
        <taxon>Aves</taxon>
        <taxon>Neognathae</taxon>
        <taxon>Neoaves</taxon>
        <taxon>Telluraves</taxon>
        <taxon>Australaves</taxon>
        <taxon>Passeriformes</taxon>
        <taxon>Certhiidae</taxon>
        <taxon>Polioptilinae</taxon>
        <taxon>Polioptila</taxon>
    </lineage>
</organism>
<dbReference type="GO" id="GO:0005509">
    <property type="term" value="F:calcium ion binding"/>
    <property type="evidence" value="ECO:0007669"/>
    <property type="project" value="UniProtKB-UniRule"/>
</dbReference>
<keyword evidence="4" id="KW-0472">Membrane</keyword>
<evidence type="ECO:0000256" key="2">
    <source>
        <dbReference type="ARBA" id="ARBA00022692"/>
    </source>
</evidence>
<dbReference type="Proteomes" id="UP000573697">
    <property type="component" value="Unassembled WGS sequence"/>
</dbReference>
<dbReference type="GO" id="GO:0007156">
    <property type="term" value="P:homophilic cell adhesion via plasma membrane adhesion molecules"/>
    <property type="evidence" value="ECO:0007669"/>
    <property type="project" value="InterPro"/>
</dbReference>
<keyword evidence="3" id="KW-1133">Transmembrane helix</keyword>
<dbReference type="GO" id="GO:0005886">
    <property type="term" value="C:plasma membrane"/>
    <property type="evidence" value="ECO:0007669"/>
    <property type="project" value="TreeGrafter"/>
</dbReference>
<dbReference type="AlphaFoldDB" id="A0A7K5E321"/>
<dbReference type="InterPro" id="IPR050174">
    <property type="entry name" value="Protocadherin/Cadherin-CA"/>
</dbReference>
<evidence type="ECO:0000256" key="1">
    <source>
        <dbReference type="ARBA" id="ARBA00004167"/>
    </source>
</evidence>
<dbReference type="EMBL" id="VYXF01003247">
    <property type="protein sequence ID" value="NWS27061.1"/>
    <property type="molecule type" value="Genomic_DNA"/>
</dbReference>
<protein>
    <submittedName>
        <fullName evidence="8">PCDGB protein</fullName>
    </submittedName>
</protein>
<dbReference type="PANTHER" id="PTHR24028">
    <property type="entry name" value="CADHERIN-87A"/>
    <property type="match status" value="1"/>
</dbReference>
<comment type="subcellular location">
    <subcellularLocation>
        <location evidence="1">Membrane</location>
        <topology evidence="1">Single-pass membrane protein</topology>
    </subcellularLocation>
</comment>
<proteinExistence type="predicted"/>
<accession>A0A7K5E321</accession>
<keyword evidence="5" id="KW-0325">Glycoprotein</keyword>
<dbReference type="PANTHER" id="PTHR24028:SF234">
    <property type="entry name" value="PROTOCADHERIN GAMMA-A3"/>
    <property type="match status" value="1"/>
</dbReference>
<feature type="domain" description="Cadherin" evidence="7">
    <location>
        <begin position="1"/>
        <end position="60"/>
    </location>
</feature>
<keyword evidence="2" id="KW-0812">Transmembrane</keyword>
<dbReference type="SMART" id="SM00112">
    <property type="entry name" value="CA"/>
    <property type="match status" value="1"/>
</dbReference>
<dbReference type="Gene3D" id="2.60.40.60">
    <property type="entry name" value="Cadherins"/>
    <property type="match status" value="1"/>
</dbReference>